<dbReference type="AlphaFoldDB" id="A0A286RF63"/>
<proteinExistence type="predicted"/>
<name>A0A286RF63_9BACT</name>
<dbReference type="KEGG" id="ttf:THTE_1999"/>
<dbReference type="Proteomes" id="UP000215086">
    <property type="component" value="Chromosome"/>
</dbReference>
<sequence length="45" mass="4888">MQAEDDAVHPSCATHLIAQPVQRQSYRTIAEIIALKVRAAGAVEQ</sequence>
<reference evidence="1 2" key="1">
    <citation type="journal article" name="Front. Microbiol.">
        <title>Sugar Metabolism of the First Thermophilic Planctomycete Thermogutta terrifontis: Comparative Genomic and Transcriptomic Approaches.</title>
        <authorList>
            <person name="Elcheninov A.G."/>
            <person name="Menzel P."/>
            <person name="Gudbergsdottir S.R."/>
            <person name="Slesarev A.I."/>
            <person name="Kadnikov V.V."/>
            <person name="Krogh A."/>
            <person name="Bonch-Osmolovskaya E.A."/>
            <person name="Peng X."/>
            <person name="Kublanov I.V."/>
        </authorList>
    </citation>
    <scope>NUCLEOTIDE SEQUENCE [LARGE SCALE GENOMIC DNA]</scope>
    <source>
        <strain evidence="1 2">R1</strain>
    </source>
</reference>
<gene>
    <name evidence="1" type="ORF">THTE_1999</name>
</gene>
<evidence type="ECO:0000313" key="2">
    <source>
        <dbReference type="Proteomes" id="UP000215086"/>
    </source>
</evidence>
<keyword evidence="2" id="KW-1185">Reference proteome</keyword>
<dbReference type="EMBL" id="CP018477">
    <property type="protein sequence ID" value="ASV74601.1"/>
    <property type="molecule type" value="Genomic_DNA"/>
</dbReference>
<accession>A0A286RF63</accession>
<evidence type="ECO:0000313" key="1">
    <source>
        <dbReference type="EMBL" id="ASV74601.1"/>
    </source>
</evidence>
<organism evidence="1 2">
    <name type="scientific">Thermogutta terrifontis</name>
    <dbReference type="NCBI Taxonomy" id="1331910"/>
    <lineage>
        <taxon>Bacteria</taxon>
        <taxon>Pseudomonadati</taxon>
        <taxon>Planctomycetota</taxon>
        <taxon>Planctomycetia</taxon>
        <taxon>Pirellulales</taxon>
        <taxon>Thermoguttaceae</taxon>
        <taxon>Thermogutta</taxon>
    </lineage>
</organism>
<protein>
    <submittedName>
        <fullName evidence="1">Uncharacterized protein</fullName>
    </submittedName>
</protein>